<dbReference type="RefSeq" id="WP_042388851.1">
    <property type="nucleotide sequence ID" value="NZ_BBMZ01000004.1"/>
</dbReference>
<dbReference type="OrthoDB" id="6566323at2"/>
<feature type="compositionally biased region" description="Basic and acidic residues" evidence="1">
    <location>
        <begin position="11"/>
        <end position="21"/>
    </location>
</feature>
<dbReference type="InterPro" id="IPR024510">
    <property type="entry name" value="DUF2589"/>
</dbReference>
<dbReference type="EMBL" id="BBMZ01000004">
    <property type="protein sequence ID" value="GAL57019.1"/>
    <property type="molecule type" value="Genomic_DNA"/>
</dbReference>
<dbReference type="STRING" id="1115515.EV102420_04_00070"/>
<name>A0A090V196_PSEVU</name>
<feature type="compositionally biased region" description="Low complexity" evidence="1">
    <location>
        <begin position="22"/>
        <end position="32"/>
    </location>
</feature>
<evidence type="ECO:0000256" key="1">
    <source>
        <dbReference type="SAM" id="MobiDB-lite"/>
    </source>
</evidence>
<dbReference type="AlphaFoldDB" id="A0A090V196"/>
<dbReference type="Pfam" id="PF11655">
    <property type="entry name" value="DUF2589"/>
    <property type="match status" value="1"/>
</dbReference>
<reference evidence="2 3" key="1">
    <citation type="submission" date="2014-09" db="EMBL/GenBank/DDBJ databases">
        <title>Whole genome shotgun sequence of Escherichia vulneris NBRC 102420.</title>
        <authorList>
            <person name="Yoshida Y."/>
            <person name="Hosoyama A."/>
            <person name="Tsuchikane K."/>
            <person name="Ohji S."/>
            <person name="Ichikawa N."/>
            <person name="Kimura A."/>
            <person name="Yamazoe A."/>
            <person name="Ezaki T."/>
            <person name="Fujita N."/>
        </authorList>
    </citation>
    <scope>NUCLEOTIDE SEQUENCE [LARGE SCALE GENOMIC DNA]</scope>
    <source>
        <strain evidence="2 3">NBRC 102420</strain>
    </source>
</reference>
<proteinExistence type="predicted"/>
<accession>A0A090V196</accession>
<sequence>MSIKDWLWGEDADKQSEEKENTSSSGSTSASEQPPGPPPITPNTPVTLEDITRGMQYAATAANRMIAHQYMQALDPFFEPMPDGSLMPRTVALQLDENHQFQLPLVALATPRGLMLEKMNVHLTVRSEGIEQAAQQAAAEDNQATRFHVTLSPATDEKAGRDSRHVDIEMQFTVLEPPESVMRLIDEYTNRIVPQKIGSALSDEQTT</sequence>
<feature type="region of interest" description="Disordered" evidence="1">
    <location>
        <begin position="1"/>
        <end position="47"/>
    </location>
</feature>
<evidence type="ECO:0008006" key="4">
    <source>
        <dbReference type="Google" id="ProtNLM"/>
    </source>
</evidence>
<organism evidence="2 3">
    <name type="scientific">Pseudescherichia vulneris NBRC 102420</name>
    <dbReference type="NCBI Taxonomy" id="1115515"/>
    <lineage>
        <taxon>Bacteria</taxon>
        <taxon>Pseudomonadati</taxon>
        <taxon>Pseudomonadota</taxon>
        <taxon>Gammaproteobacteria</taxon>
        <taxon>Enterobacterales</taxon>
        <taxon>Enterobacteriaceae</taxon>
        <taxon>Pseudescherichia</taxon>
    </lineage>
</organism>
<dbReference type="Proteomes" id="UP000029462">
    <property type="component" value="Unassembled WGS sequence"/>
</dbReference>
<keyword evidence="3" id="KW-1185">Reference proteome</keyword>
<comment type="caution">
    <text evidence="2">The sequence shown here is derived from an EMBL/GenBank/DDBJ whole genome shotgun (WGS) entry which is preliminary data.</text>
</comment>
<dbReference type="eggNOG" id="ENOG50306JH">
    <property type="taxonomic scope" value="Bacteria"/>
</dbReference>
<protein>
    <recommendedName>
        <fullName evidence="4">DUF2589 domain-containing protein</fullName>
    </recommendedName>
</protein>
<evidence type="ECO:0000313" key="2">
    <source>
        <dbReference type="EMBL" id="GAL57019.1"/>
    </source>
</evidence>
<evidence type="ECO:0000313" key="3">
    <source>
        <dbReference type="Proteomes" id="UP000029462"/>
    </source>
</evidence>
<gene>
    <name evidence="2" type="ORF">EV102420_04_00070</name>
</gene>